<dbReference type="PROSITE" id="PS51257">
    <property type="entry name" value="PROKAR_LIPOPROTEIN"/>
    <property type="match status" value="1"/>
</dbReference>
<dbReference type="EMBL" id="CP022530">
    <property type="protein sequence ID" value="ASP39537.1"/>
    <property type="molecule type" value="Genomic_DNA"/>
</dbReference>
<evidence type="ECO:0000256" key="1">
    <source>
        <dbReference type="SAM" id="MobiDB-lite"/>
    </source>
</evidence>
<dbReference type="KEGG" id="bsan:CHH28_13010"/>
<dbReference type="InterPro" id="IPR013783">
    <property type="entry name" value="Ig-like_fold"/>
</dbReference>
<evidence type="ECO:0000313" key="2">
    <source>
        <dbReference type="EMBL" id="ASP39537.1"/>
    </source>
</evidence>
<evidence type="ECO:0000313" key="3">
    <source>
        <dbReference type="Proteomes" id="UP000202440"/>
    </source>
</evidence>
<name>A0A222FKG4_9GAMM</name>
<proteinExistence type="predicted"/>
<dbReference type="Proteomes" id="UP000202440">
    <property type="component" value="Chromosome"/>
</dbReference>
<dbReference type="RefSeq" id="WP_094060715.1">
    <property type="nucleotide sequence ID" value="NZ_CP022530.1"/>
</dbReference>
<sequence length="627" mass="69054">MLHVFGRWLCLLILSLGLLACGGDSSRYNLAVETLTAEVEHTQYGDDVTLQFTLNSKGFDKGEVDVHFFLLSADELQQDHLIEEELAELHALAADHFPLDGKSTQHTLSVRIPEDVAGGDYQIVSYVDPNNLYNEDNENDNSPHPEHSLDEYPHAPIHVVAAPDHDHQLSNVQLGISQLILDKPGLQLAEGEIHRAEIIGHMDVRYHGSVEGVVKVLGEIDINGQWQPVHFWSVDEGANQHGGEYLDSMLVTLPLSEQANHVAFDINIDDAYIDALYQNYDAIQNNEVTIRLTLEDATGVNQAEHSDENNSVVFSVPLYFFEGEADAQPASVADAESAFKQLPGQQLLQPQVANINYAQDFNASYGNQSKFAVGVDLHGQLLLVPVVIPGARIVGEGDVFAYFFNARNTLFGISFDGSAYSNGQNTGYSTEMVIFNNTVFEDENYTAKYEKSWDRSWEEEKVLAQARFFVGPIPMQVEAGVSGNLGFELAVGYNAELYGGGDLFHVDFGAFGRGGISLLIASGGVQAVFNLIDNTFSLDSTAGFALASSEQASPHIYYSTELADDIDAVSGQFGLYADVKGIKWCKKLFIPYPCGSKTTRYDLWLYQTPSVINKTWTLLEKEGQVDI</sequence>
<dbReference type="Gene3D" id="2.60.40.10">
    <property type="entry name" value="Immunoglobulins"/>
    <property type="match status" value="1"/>
</dbReference>
<dbReference type="AlphaFoldDB" id="A0A222FKG4"/>
<feature type="compositionally biased region" description="Basic and acidic residues" evidence="1">
    <location>
        <begin position="141"/>
        <end position="151"/>
    </location>
</feature>
<dbReference type="OrthoDB" id="6301205at2"/>
<evidence type="ECO:0008006" key="4">
    <source>
        <dbReference type="Google" id="ProtNLM"/>
    </source>
</evidence>
<protein>
    <recommendedName>
        <fullName evidence="4">CARDB domain-containing protein</fullName>
    </recommendedName>
</protein>
<organism evidence="2 3">
    <name type="scientific">Bacterioplanes sanyensis</name>
    <dbReference type="NCBI Taxonomy" id="1249553"/>
    <lineage>
        <taxon>Bacteria</taxon>
        <taxon>Pseudomonadati</taxon>
        <taxon>Pseudomonadota</taxon>
        <taxon>Gammaproteobacteria</taxon>
        <taxon>Oceanospirillales</taxon>
        <taxon>Oceanospirillaceae</taxon>
        <taxon>Bacterioplanes</taxon>
    </lineage>
</organism>
<feature type="region of interest" description="Disordered" evidence="1">
    <location>
        <begin position="132"/>
        <end position="151"/>
    </location>
</feature>
<accession>A0A222FKG4</accession>
<keyword evidence="3" id="KW-1185">Reference proteome</keyword>
<reference evidence="2 3" key="1">
    <citation type="submission" date="2017-07" db="EMBL/GenBank/DDBJ databases">
        <title>Annotated genome sequence of Bacterioplanes sanyensis isolated from Red Sea.</title>
        <authorList>
            <person name="Rehman Z.U."/>
        </authorList>
    </citation>
    <scope>NUCLEOTIDE SEQUENCE [LARGE SCALE GENOMIC DNA]</scope>
    <source>
        <strain evidence="2 3">NV9</strain>
    </source>
</reference>
<gene>
    <name evidence="2" type="ORF">CHH28_13010</name>
</gene>